<feature type="transmembrane region" description="Helical" evidence="1">
    <location>
        <begin position="37"/>
        <end position="58"/>
    </location>
</feature>
<name>A0A7W2AB29_9GAMM</name>
<feature type="transmembrane region" description="Helical" evidence="1">
    <location>
        <begin position="135"/>
        <end position="154"/>
    </location>
</feature>
<reference evidence="2 3" key="1">
    <citation type="submission" date="2020-07" db="EMBL/GenBank/DDBJ databases">
        <title>Bacterium isolated from marien macroalgae.</title>
        <authorList>
            <person name="Zhu K."/>
            <person name="Lu D."/>
            <person name="Du Z."/>
        </authorList>
    </citation>
    <scope>NUCLEOTIDE SEQUENCE [LARGE SCALE GENOMIC DNA]</scope>
    <source>
        <strain evidence="2 3">3-1745</strain>
    </source>
</reference>
<comment type="caution">
    <text evidence="2">The sequence shown here is derived from an EMBL/GenBank/DDBJ whole genome shotgun (WGS) entry which is preliminary data.</text>
</comment>
<evidence type="ECO:0000313" key="2">
    <source>
        <dbReference type="EMBL" id="MBA4501645.1"/>
    </source>
</evidence>
<accession>A0A7W2AB29</accession>
<dbReference type="Proteomes" id="UP000538931">
    <property type="component" value="Unassembled WGS sequence"/>
</dbReference>
<protein>
    <submittedName>
        <fullName evidence="2">Uncharacterized protein</fullName>
    </submittedName>
</protein>
<dbReference type="EMBL" id="JACEMT010000038">
    <property type="protein sequence ID" value="MBA4501645.1"/>
    <property type="molecule type" value="Genomic_DNA"/>
</dbReference>
<evidence type="ECO:0000313" key="3">
    <source>
        <dbReference type="Proteomes" id="UP000538931"/>
    </source>
</evidence>
<proteinExistence type="predicted"/>
<feature type="transmembrane region" description="Helical" evidence="1">
    <location>
        <begin position="79"/>
        <end position="98"/>
    </location>
</feature>
<keyword evidence="1" id="KW-0472">Membrane</keyword>
<keyword evidence="1" id="KW-1133">Transmembrane helix</keyword>
<evidence type="ECO:0000256" key="1">
    <source>
        <dbReference type="SAM" id="Phobius"/>
    </source>
</evidence>
<keyword evidence="3" id="KW-1185">Reference proteome</keyword>
<feature type="transmembrane region" description="Helical" evidence="1">
    <location>
        <begin position="7"/>
        <end position="25"/>
    </location>
</feature>
<sequence length="182" mass="20171">MLGVFAAVWGFIGICLLFSSAIYRLSGVALEMPLDTFGWHHWLALCVCLVFMGFAEGYRGFQQNFSPRVAARIRYLRHNVTPLRALLAPVFCMGFFHAEKRRRIVTYCLTGGIVGLILLVRLLEQPWRGIVDAGVVLGLSWGLVSLALFTWQAFTRADFAYSPETPCQQATPSAGAERAGPV</sequence>
<organism evidence="2 3">
    <name type="scientific">Marinobacterium marinum</name>
    <dbReference type="NCBI Taxonomy" id="2756129"/>
    <lineage>
        <taxon>Bacteria</taxon>
        <taxon>Pseudomonadati</taxon>
        <taxon>Pseudomonadota</taxon>
        <taxon>Gammaproteobacteria</taxon>
        <taxon>Oceanospirillales</taxon>
        <taxon>Oceanospirillaceae</taxon>
        <taxon>Marinobacterium</taxon>
    </lineage>
</organism>
<dbReference type="AlphaFoldDB" id="A0A7W2AB29"/>
<gene>
    <name evidence="2" type="ORF">H1S06_04635</name>
</gene>
<keyword evidence="1" id="KW-0812">Transmembrane</keyword>
<feature type="transmembrane region" description="Helical" evidence="1">
    <location>
        <begin position="104"/>
        <end position="123"/>
    </location>
</feature>
<dbReference type="RefSeq" id="WP_181737709.1">
    <property type="nucleotide sequence ID" value="NZ_JACEMT010000038.1"/>
</dbReference>